<comment type="function">
    <text evidence="2 7">Catalyzes the formation of N(7)-methylguanine at position 46 (m7G46) in tRNA.</text>
</comment>
<keyword evidence="3 7" id="KW-0489">Methyltransferase</keyword>
<evidence type="ECO:0000313" key="8">
    <source>
        <dbReference type="EMBL" id="GAB1251049.1"/>
    </source>
</evidence>
<evidence type="ECO:0000256" key="1">
    <source>
        <dbReference type="ARBA" id="ARBA00000142"/>
    </source>
</evidence>
<comment type="caution">
    <text evidence="7">Lacks conserved residue(s) required for the propagation of feature annotation.</text>
</comment>
<dbReference type="HAMAP" id="MF_01057">
    <property type="entry name" value="tRNA_methyltr_TrmB"/>
    <property type="match status" value="1"/>
</dbReference>
<evidence type="ECO:0000256" key="3">
    <source>
        <dbReference type="ARBA" id="ARBA00022603"/>
    </source>
</evidence>
<feature type="binding site" evidence="7">
    <location>
        <position position="129"/>
    </location>
    <ligand>
        <name>substrate</name>
    </ligand>
</feature>
<keyword evidence="5 7" id="KW-0949">S-adenosyl-L-methionine</keyword>
<dbReference type="InterPro" id="IPR055361">
    <property type="entry name" value="tRNA_methyltr_TrmB_bact"/>
</dbReference>
<dbReference type="Gene3D" id="3.40.50.150">
    <property type="entry name" value="Vaccinia Virus protein VP39"/>
    <property type="match status" value="1"/>
</dbReference>
<protein>
    <recommendedName>
        <fullName evidence="7">tRNA (guanine-N(7)-)-methyltransferase</fullName>
        <ecNumber evidence="7">2.1.1.33</ecNumber>
    </recommendedName>
    <alternativeName>
        <fullName evidence="7">tRNA (guanine(46)-N(7))-methyltransferase</fullName>
    </alternativeName>
    <alternativeName>
        <fullName evidence="7">tRNA(m7G46)-methyltransferase</fullName>
    </alternativeName>
</protein>
<evidence type="ECO:0000256" key="4">
    <source>
        <dbReference type="ARBA" id="ARBA00022679"/>
    </source>
</evidence>
<comment type="pathway">
    <text evidence="7">tRNA modification; N(7)-methylguanine-tRNA biosynthesis.</text>
</comment>
<dbReference type="Pfam" id="PF02390">
    <property type="entry name" value="Methyltransf_4"/>
    <property type="match status" value="1"/>
</dbReference>
<comment type="caution">
    <text evidence="8">The sequence shown here is derived from an EMBL/GenBank/DDBJ whole genome shotgun (WGS) entry which is preliminary data.</text>
</comment>
<dbReference type="Proteomes" id="UP001628220">
    <property type="component" value="Unassembled WGS sequence"/>
</dbReference>
<accession>A0ABQ0E014</accession>
<dbReference type="InterPro" id="IPR003358">
    <property type="entry name" value="tRNA_(Gua-N-7)_MeTrfase_Trmb"/>
</dbReference>
<feature type="binding site" evidence="7">
    <location>
        <position position="125"/>
    </location>
    <ligand>
        <name>S-adenosyl-L-methionine</name>
        <dbReference type="ChEBI" id="CHEBI:59789"/>
    </ligand>
</feature>
<organism evidence="8 9">
    <name type="scientific">Porphyromonas miyakawae</name>
    <dbReference type="NCBI Taxonomy" id="3137470"/>
    <lineage>
        <taxon>Bacteria</taxon>
        <taxon>Pseudomonadati</taxon>
        <taxon>Bacteroidota</taxon>
        <taxon>Bacteroidia</taxon>
        <taxon>Bacteroidales</taxon>
        <taxon>Porphyromonadaceae</taxon>
        <taxon>Porphyromonas</taxon>
    </lineage>
</organism>
<keyword evidence="4 7" id="KW-0808">Transferase</keyword>
<keyword evidence="6 7" id="KW-0819">tRNA processing</keyword>
<evidence type="ECO:0000256" key="5">
    <source>
        <dbReference type="ARBA" id="ARBA00022691"/>
    </source>
</evidence>
<proteinExistence type="inferred from homology"/>
<dbReference type="NCBIfam" id="NF001080">
    <property type="entry name" value="PRK00121.2-2"/>
    <property type="match status" value="1"/>
</dbReference>
<comment type="catalytic activity">
    <reaction evidence="1 7">
        <text>guanosine(46) in tRNA + S-adenosyl-L-methionine = N(7)-methylguanosine(46) in tRNA + S-adenosyl-L-homocysteine</text>
        <dbReference type="Rhea" id="RHEA:42708"/>
        <dbReference type="Rhea" id="RHEA-COMP:10188"/>
        <dbReference type="Rhea" id="RHEA-COMP:10189"/>
        <dbReference type="ChEBI" id="CHEBI:57856"/>
        <dbReference type="ChEBI" id="CHEBI:59789"/>
        <dbReference type="ChEBI" id="CHEBI:74269"/>
        <dbReference type="ChEBI" id="CHEBI:74480"/>
        <dbReference type="EC" id="2.1.1.33"/>
    </reaction>
</comment>
<reference evidence="8 9" key="1">
    <citation type="journal article" date="2025" name="Int. J. Syst. Evol. Microbiol.">
        <title>Desulfovibrio falkowii sp. nov., Porphyromonas miyakawae sp. nov., Mediterraneibacter flintii sp. nov. and Owariibacterium komagatae gen. nov., sp. nov., isolated from human faeces.</title>
        <authorList>
            <person name="Hamaguchi T."/>
            <person name="Ohara M."/>
            <person name="Hisatomi A."/>
            <person name="Sekiguchi K."/>
            <person name="Takeda J.I."/>
            <person name="Ueyama J."/>
            <person name="Ito M."/>
            <person name="Nishiwaki H."/>
            <person name="Ogi T."/>
            <person name="Hirayama M."/>
            <person name="Ohkuma M."/>
            <person name="Sakamoto M."/>
            <person name="Ohno K."/>
        </authorList>
    </citation>
    <scope>NUCLEOTIDE SEQUENCE [LARGE SCALE GENOMIC DNA]</scope>
    <source>
        <strain evidence="8 9">13CB11C</strain>
    </source>
</reference>
<evidence type="ECO:0000256" key="2">
    <source>
        <dbReference type="ARBA" id="ARBA00003015"/>
    </source>
</evidence>
<name>A0ABQ0E014_9PORP</name>
<dbReference type="CDD" id="cd02440">
    <property type="entry name" value="AdoMet_MTases"/>
    <property type="match status" value="1"/>
</dbReference>
<dbReference type="SUPFAM" id="SSF53335">
    <property type="entry name" value="S-adenosyl-L-methionine-dependent methyltransferases"/>
    <property type="match status" value="1"/>
</dbReference>
<dbReference type="PANTHER" id="PTHR23417">
    <property type="entry name" value="3-DEOXY-D-MANNO-OCTULOSONIC-ACID TRANSFERASE/TRNA GUANINE-N 7 - -METHYLTRANSFERASE"/>
    <property type="match status" value="1"/>
</dbReference>
<feature type="binding site" evidence="7">
    <location>
        <position position="51"/>
    </location>
    <ligand>
        <name>S-adenosyl-L-methionine</name>
        <dbReference type="ChEBI" id="CHEBI:59789"/>
    </ligand>
</feature>
<feature type="binding site" evidence="7">
    <location>
        <position position="76"/>
    </location>
    <ligand>
        <name>S-adenosyl-L-methionine</name>
        <dbReference type="ChEBI" id="CHEBI:59789"/>
    </ligand>
</feature>
<dbReference type="InterPro" id="IPR029063">
    <property type="entry name" value="SAM-dependent_MTases_sf"/>
</dbReference>
<evidence type="ECO:0000256" key="6">
    <source>
        <dbReference type="ARBA" id="ARBA00022694"/>
    </source>
</evidence>
<feature type="binding site" evidence="7">
    <location>
        <position position="159"/>
    </location>
    <ligand>
        <name>substrate</name>
    </ligand>
</feature>
<dbReference type="PANTHER" id="PTHR23417:SF14">
    <property type="entry name" value="PENTACOTRIPEPTIDE-REPEAT REGION OF PRORP DOMAIN-CONTAINING PROTEIN"/>
    <property type="match status" value="1"/>
</dbReference>
<feature type="binding site" evidence="7">
    <location>
        <begin position="201"/>
        <end position="204"/>
    </location>
    <ligand>
        <name>substrate</name>
    </ligand>
</feature>
<dbReference type="EMBL" id="BAAFSF010000001">
    <property type="protein sequence ID" value="GAB1251049.1"/>
    <property type="molecule type" value="Genomic_DNA"/>
</dbReference>
<comment type="similarity">
    <text evidence="7">Belongs to the class I-like SAM-binding methyltransferase superfamily. TrmB family.</text>
</comment>
<dbReference type="PROSITE" id="PS51625">
    <property type="entry name" value="SAM_MT_TRMB"/>
    <property type="match status" value="1"/>
</dbReference>
<keyword evidence="9" id="KW-1185">Reference proteome</keyword>
<gene>
    <name evidence="7 8" type="primary">trmB</name>
    <name evidence="8" type="ORF">Tsumi_01530</name>
</gene>
<sequence length="251" mass="28951">MGKGKLAKFAYIDTLPFVLQYPWSRLQEEGFPYQGKWETDFFHNEHPITVELGCGGGEYTVALAQEFPNGNYIGVDRKGARIWAGAKQVVEGSLHNVAFLRTDIAMIGSFFAAKEVSTLWITFPDPMMKRTRGRLISSYYLERYRHILSPEGKIFLKTDSNFLYEYTLLLLEANHIEPEAATNDLYHSTEPLREKVPYASTRYEAQWLARGKKIKYIAFSLQDAPEQFIEPDHEPPHDDYKSITRFMHPGK</sequence>
<dbReference type="EC" id="2.1.1.33" evidence="7"/>
<evidence type="ECO:0000256" key="7">
    <source>
        <dbReference type="HAMAP-Rule" id="MF_01057"/>
    </source>
</evidence>
<dbReference type="RefSeq" id="WP_411914865.1">
    <property type="nucleotide sequence ID" value="NZ_BAAFSF010000001.1"/>
</dbReference>
<evidence type="ECO:0000313" key="9">
    <source>
        <dbReference type="Proteomes" id="UP001628220"/>
    </source>
</evidence>
<feature type="binding site" evidence="7">
    <location>
        <position position="103"/>
    </location>
    <ligand>
        <name>S-adenosyl-L-methionine</name>
        <dbReference type="ChEBI" id="CHEBI:59789"/>
    </ligand>
</feature>